<evidence type="ECO:0000313" key="2">
    <source>
        <dbReference type="Proteomes" id="UP000256964"/>
    </source>
</evidence>
<organism evidence="1 2">
    <name type="scientific">Lentinus brumalis</name>
    <dbReference type="NCBI Taxonomy" id="2498619"/>
    <lineage>
        <taxon>Eukaryota</taxon>
        <taxon>Fungi</taxon>
        <taxon>Dikarya</taxon>
        <taxon>Basidiomycota</taxon>
        <taxon>Agaricomycotina</taxon>
        <taxon>Agaricomycetes</taxon>
        <taxon>Polyporales</taxon>
        <taxon>Polyporaceae</taxon>
        <taxon>Lentinus</taxon>
    </lineage>
</organism>
<dbReference type="EMBL" id="KZ857382">
    <property type="protein sequence ID" value="RDX55355.1"/>
    <property type="molecule type" value="Genomic_DNA"/>
</dbReference>
<reference evidence="1 2" key="1">
    <citation type="journal article" date="2018" name="Biotechnol. Biofuels">
        <title>Integrative visual omics of the white-rot fungus Polyporus brumalis exposes the biotechnological potential of its oxidative enzymes for delignifying raw plant biomass.</title>
        <authorList>
            <person name="Miyauchi S."/>
            <person name="Rancon A."/>
            <person name="Drula E."/>
            <person name="Hage H."/>
            <person name="Chaduli D."/>
            <person name="Favel A."/>
            <person name="Grisel S."/>
            <person name="Henrissat B."/>
            <person name="Herpoel-Gimbert I."/>
            <person name="Ruiz-Duenas F.J."/>
            <person name="Chevret D."/>
            <person name="Hainaut M."/>
            <person name="Lin J."/>
            <person name="Wang M."/>
            <person name="Pangilinan J."/>
            <person name="Lipzen A."/>
            <person name="Lesage-Meessen L."/>
            <person name="Navarro D."/>
            <person name="Riley R."/>
            <person name="Grigoriev I.V."/>
            <person name="Zhou S."/>
            <person name="Raouche S."/>
            <person name="Rosso M.N."/>
        </authorList>
    </citation>
    <scope>NUCLEOTIDE SEQUENCE [LARGE SCALE GENOMIC DNA]</scope>
    <source>
        <strain evidence="1 2">BRFM 1820</strain>
    </source>
</reference>
<evidence type="ECO:0000313" key="1">
    <source>
        <dbReference type="EMBL" id="RDX55355.1"/>
    </source>
</evidence>
<gene>
    <name evidence="1" type="ORF">OH76DRAFT_734012</name>
</gene>
<protein>
    <submittedName>
        <fullName evidence="1">Uncharacterized protein</fullName>
    </submittedName>
</protein>
<dbReference type="AlphaFoldDB" id="A0A371DS55"/>
<proteinExistence type="predicted"/>
<keyword evidence="2" id="KW-1185">Reference proteome</keyword>
<accession>A0A371DS55</accession>
<sequence length="218" mass="24297">MEGAELGEVIAMTVAGREEEKGKGGVGENGDVGPHPSSILIYRSGPRRPTDCLGLRKHREGDNRSCVGADITCGRGLTCLRRLLTTVTAILCGIGFLSDDMVRPRNRYRRSERDRHPSLVRTLDLRWAHPVQFRSSPELRENTCLPFDPDCIWCVCTLRMRDPDIQCDSLTSSVGSLWRRIERSGAEYISAEELGGMRGRLRNTACRIGECLQTHGRG</sequence>
<name>A0A371DS55_9APHY</name>
<dbReference type="Proteomes" id="UP000256964">
    <property type="component" value="Unassembled WGS sequence"/>
</dbReference>